<dbReference type="InterPro" id="IPR035986">
    <property type="entry name" value="PKD_dom_sf"/>
</dbReference>
<dbReference type="NCBIfam" id="TIGR04183">
    <property type="entry name" value="Por_Secre_tail"/>
    <property type="match status" value="1"/>
</dbReference>
<dbReference type="InterPro" id="IPR011042">
    <property type="entry name" value="6-blade_b-propeller_TolB-like"/>
</dbReference>
<protein>
    <submittedName>
        <fullName evidence="5">SBBP repeat-containing protein</fullName>
    </submittedName>
</protein>
<dbReference type="PANTHER" id="PTHR35580:SF1">
    <property type="entry name" value="PHYTASE-LIKE DOMAIN-CONTAINING PROTEIN"/>
    <property type="match status" value="1"/>
</dbReference>
<dbReference type="Pfam" id="PF02494">
    <property type="entry name" value="HYR"/>
    <property type="match status" value="1"/>
</dbReference>
<sequence>MKKHIPIICLMVLFCMLVSNITQGQATEEWTALYNGSGDNTDQAQDIALDAFGNIYVTGWSRNSEGFYDYATVKYDTDGNRQWVAHYDGPGHRDDQAYAVVIDAAGNVYVTGNSDGDEGLPDYATVKYDPEGNQQWVALYSSPGTSSDYAWDIALDAFGYIYVTGSGGDSGDSRDYITVKYDPEGNQQWVSYYDGPANTIDQAFSIAIDAANNAYITGSSQGGTSDYDYATVKYDTDGNQQWIARYNSSSDSTDQARDIAVDAAGNVYVTGRSLSTDSFYDYATVKYDTDGNQQWVSRYSAPGYQVEYAWDIALDQAGNVYVTGLSRSADNGFDYATVKYDPDGTQQWVARYDGPYNANDQARAIALDTFGNVYVTGSSQSISSSDDYATVKYDSDGNQQWVNRYNGPGNQDDHANAIAVDNQGSVYVTGWSTGDNNNYDYATIKYSQTMLLPDFTASDVCLGEATQFLDNSTGTSSNTQYSWDFDGDGLTDDTTAGDVSYTYSEAGTYQATLTLTEGAEASQKNVTVTVFPLPLVDLGADQQLCPGSTATLDAGPGYSYQWSTGETSQEIVVSESGNYSVITTSSNGCQGSDDVTITFADTEPPVLSAVDFTTYTAPGSCESTLTEENFISLAQLSLSDNCDTKVRPLFSNGENGDEITFPFSFTDGILVFVNAVDSSGNNAPEQSLTITVLDTVPPTITAPPDTLVTTDPGSCHATITLSNPITDDNCTVVSVTNDAPTAFPAGITTVTWIVTDQSGNKSQVFQIVEVTNEVPIIDAIHTPSDPILANTEISVNASVNDNNLVSATWYWGDGTNDPGIINGNLINGSHRYTSPGLYALTLEVTDACGAISSYTYEKFIIIYEYKGFVIGGGWINSPVGAYVDNPSLQGKISFGFVAKYKNFFLKRKKTPDAPIGSTVLVFKTANIVFRSTSYEWLVIDGNTAKFKGEGKVNGKGRYGFMLSAVDGHMRGGDRLDRLRIKIWDKQAGNLIVYDNQMGASDDAEVLPSIAQGSIIIHPAKVKHARYEETIAKSSFSSSLDENITIESDFQWQVFPNPLQKHLFINIDSPINEEATVRIYDMTGRLLLERKENLEIGNNQIVIPEVEKWIGSTNQILLRLQTPSQGIQQTILLKP</sequence>
<dbReference type="AlphaFoldDB" id="A0AA49GND2"/>
<feature type="signal peptide" evidence="2">
    <location>
        <begin position="1"/>
        <end position="24"/>
    </location>
</feature>
<dbReference type="Gene3D" id="2.120.10.30">
    <property type="entry name" value="TolB, C-terminal domain"/>
    <property type="match status" value="2"/>
</dbReference>
<dbReference type="SUPFAM" id="SSF101898">
    <property type="entry name" value="NHL repeat"/>
    <property type="match status" value="1"/>
</dbReference>
<proteinExistence type="predicted"/>
<feature type="domain" description="HYR" evidence="4">
    <location>
        <begin position="693"/>
        <end position="772"/>
    </location>
</feature>
<evidence type="ECO:0000259" key="3">
    <source>
        <dbReference type="PROSITE" id="PS50093"/>
    </source>
</evidence>
<organism evidence="5">
    <name type="scientific">Roseihalotalea indica</name>
    <dbReference type="NCBI Taxonomy" id="2867963"/>
    <lineage>
        <taxon>Bacteria</taxon>
        <taxon>Pseudomonadati</taxon>
        <taxon>Bacteroidota</taxon>
        <taxon>Cytophagia</taxon>
        <taxon>Cytophagales</taxon>
        <taxon>Catalimonadaceae</taxon>
        <taxon>Roseihalotalea</taxon>
    </lineage>
</organism>
<dbReference type="SUPFAM" id="SSF49299">
    <property type="entry name" value="PKD domain"/>
    <property type="match status" value="1"/>
</dbReference>
<dbReference type="Gene3D" id="2.60.40.10">
    <property type="entry name" value="Immunoglobulins"/>
    <property type="match status" value="2"/>
</dbReference>
<dbReference type="InterPro" id="IPR052918">
    <property type="entry name" value="Motility_Chemotaxis_Reg"/>
</dbReference>
<dbReference type="InterPro" id="IPR010620">
    <property type="entry name" value="SBBP_repeat"/>
</dbReference>
<accession>A0AA49GND2</accession>
<evidence type="ECO:0000259" key="4">
    <source>
        <dbReference type="PROSITE" id="PS50825"/>
    </source>
</evidence>
<dbReference type="SUPFAM" id="SSF63829">
    <property type="entry name" value="Calcium-dependent phosphotriesterase"/>
    <property type="match status" value="1"/>
</dbReference>
<evidence type="ECO:0000256" key="2">
    <source>
        <dbReference type="SAM" id="SignalP"/>
    </source>
</evidence>
<gene>
    <name evidence="5" type="ORF">K4G66_25665</name>
</gene>
<feature type="domain" description="PKD" evidence="3">
    <location>
        <begin position="789"/>
        <end position="860"/>
    </location>
</feature>
<dbReference type="InterPro" id="IPR000601">
    <property type="entry name" value="PKD_dom"/>
</dbReference>
<dbReference type="PANTHER" id="PTHR35580">
    <property type="entry name" value="CELL SURFACE GLYCOPROTEIN (S-LAYER PROTEIN)-LIKE PROTEIN"/>
    <property type="match status" value="1"/>
</dbReference>
<dbReference type="InterPro" id="IPR003410">
    <property type="entry name" value="HYR_dom"/>
</dbReference>
<dbReference type="PROSITE" id="PS50093">
    <property type="entry name" value="PKD"/>
    <property type="match status" value="2"/>
</dbReference>
<dbReference type="InterPro" id="IPR013431">
    <property type="entry name" value="Delta_60_rpt"/>
</dbReference>
<name>A0AA49GND2_9BACT</name>
<dbReference type="CDD" id="cd00146">
    <property type="entry name" value="PKD"/>
    <property type="match status" value="2"/>
</dbReference>
<feature type="chain" id="PRO_5041333798" evidence="2">
    <location>
        <begin position="25"/>
        <end position="1134"/>
    </location>
</feature>
<dbReference type="InterPro" id="IPR026444">
    <property type="entry name" value="Secre_tail"/>
</dbReference>
<dbReference type="EMBL" id="CP120682">
    <property type="protein sequence ID" value="WKN35760.1"/>
    <property type="molecule type" value="Genomic_DNA"/>
</dbReference>
<evidence type="ECO:0000313" key="5">
    <source>
        <dbReference type="EMBL" id="WKN35760.1"/>
    </source>
</evidence>
<evidence type="ECO:0000256" key="1">
    <source>
        <dbReference type="ARBA" id="ARBA00022737"/>
    </source>
</evidence>
<feature type="domain" description="PKD" evidence="3">
    <location>
        <begin position="463"/>
        <end position="530"/>
    </location>
</feature>
<reference evidence="5" key="1">
    <citation type="journal article" date="2023" name="Comput. Struct. Biotechnol. J.">
        <title>Discovery of a novel marine Bacteroidetes with a rich repertoire of carbohydrate-active enzymes.</title>
        <authorList>
            <person name="Chen B."/>
            <person name="Liu G."/>
            <person name="Chen Q."/>
            <person name="Wang H."/>
            <person name="Liu L."/>
            <person name="Tang K."/>
        </authorList>
    </citation>
    <scope>NUCLEOTIDE SEQUENCE</scope>
    <source>
        <strain evidence="5">TK19036</strain>
    </source>
</reference>
<reference evidence="5" key="2">
    <citation type="journal article" date="2024" name="Antonie Van Leeuwenhoek">
        <title>Roseihalotalea indica gen. nov., sp. nov., a halophilic Bacteroidetes from mesopelagic Southwest Indian Ocean with higher carbohydrate metabolic potential.</title>
        <authorList>
            <person name="Chen B."/>
            <person name="Zhang M."/>
            <person name="Lin D."/>
            <person name="Ye J."/>
            <person name="Tang K."/>
        </authorList>
    </citation>
    <scope>NUCLEOTIDE SEQUENCE</scope>
    <source>
        <strain evidence="5">TK19036</strain>
    </source>
</reference>
<keyword evidence="2" id="KW-0732">Signal</keyword>
<dbReference type="NCBIfam" id="TIGR02608">
    <property type="entry name" value="delta_60_rpt"/>
    <property type="match status" value="4"/>
</dbReference>
<keyword evidence="1" id="KW-0677">Repeat</keyword>
<dbReference type="InterPro" id="IPR022409">
    <property type="entry name" value="PKD/Chitinase_dom"/>
</dbReference>
<dbReference type="Pfam" id="PF06739">
    <property type="entry name" value="SBBP"/>
    <property type="match status" value="6"/>
</dbReference>
<dbReference type="PROSITE" id="PS50825">
    <property type="entry name" value="HYR"/>
    <property type="match status" value="1"/>
</dbReference>
<dbReference type="Pfam" id="PF18911">
    <property type="entry name" value="PKD_4"/>
    <property type="match status" value="2"/>
</dbReference>
<dbReference type="InterPro" id="IPR013783">
    <property type="entry name" value="Ig-like_fold"/>
</dbReference>
<dbReference type="SMART" id="SM00089">
    <property type="entry name" value="PKD"/>
    <property type="match status" value="2"/>
</dbReference>